<protein>
    <recommendedName>
        <fullName evidence="2">SRPBCC family protein</fullName>
    </recommendedName>
</protein>
<dbReference type="PANTHER" id="PTHR39332:SF7">
    <property type="entry name" value="SRPBCC FAMILY PROTEIN"/>
    <property type="match status" value="1"/>
</dbReference>
<organism evidence="1">
    <name type="scientific">Candidatus Nitrosarchaeum limnium SFB1</name>
    <dbReference type="NCBI Taxonomy" id="886738"/>
    <lineage>
        <taxon>Archaea</taxon>
        <taxon>Nitrososphaerota</taxon>
        <taxon>Nitrososphaeria</taxon>
        <taxon>Nitrosopumilales</taxon>
        <taxon>Nitrosopumilaceae</taxon>
        <taxon>Nitrosarchaeum</taxon>
    </lineage>
</organism>
<dbReference type="CDD" id="cd07821">
    <property type="entry name" value="PYR_PYL_RCAR_like"/>
    <property type="match status" value="1"/>
</dbReference>
<dbReference type="HOGENOM" id="CLU_1709042_0_0_2"/>
<accession>F3KIJ8</accession>
<gene>
    <name evidence="1" type="ORF">Nlim_0297</name>
</gene>
<comment type="caution">
    <text evidence="1">The sequence shown here is derived from an EMBL/GenBank/DDBJ whole genome shotgun (WGS) entry which is preliminary data.</text>
</comment>
<sequence length="153" mass="17622">MVKKISKTFHTGSVKKTISINASKQKVWQKISNIAGLPLWAVDVKKTTYLSKKKKNVGAIRKITFDDGNTIEEHIVAWKNGKYFTYMATEGLPLRAYVATISIKAKNKKTTQLTWQSYLNSKKMSKKQFTDFVEFMERFYETSLGNLKNIIEK</sequence>
<dbReference type="InterPro" id="IPR023393">
    <property type="entry name" value="START-like_dom_sf"/>
</dbReference>
<dbReference type="EMBL" id="AEGP01000022">
    <property type="protein sequence ID" value="EGG42742.1"/>
    <property type="molecule type" value="Genomic_DNA"/>
</dbReference>
<name>F3KIJ8_9ARCH</name>
<dbReference type="InterPro" id="IPR019587">
    <property type="entry name" value="Polyketide_cyclase/dehydratase"/>
</dbReference>
<evidence type="ECO:0000313" key="1">
    <source>
        <dbReference type="EMBL" id="EGG42742.1"/>
    </source>
</evidence>
<dbReference type="STRING" id="886738.Nlim_0297"/>
<proteinExistence type="predicted"/>
<evidence type="ECO:0008006" key="2">
    <source>
        <dbReference type="Google" id="ProtNLM"/>
    </source>
</evidence>
<dbReference type="Gene3D" id="3.30.530.20">
    <property type="match status" value="1"/>
</dbReference>
<dbReference type="PANTHER" id="PTHR39332">
    <property type="entry name" value="BLL4707 PROTEIN"/>
    <property type="match status" value="1"/>
</dbReference>
<dbReference type="SUPFAM" id="SSF55961">
    <property type="entry name" value="Bet v1-like"/>
    <property type="match status" value="1"/>
</dbReference>
<dbReference type="AlphaFoldDB" id="F3KIJ8"/>
<dbReference type="PATRIC" id="fig|886738.10.peg.344"/>
<reference evidence="1" key="1">
    <citation type="journal article" date="2011" name="PLoS ONE">
        <title>Genome of a low-salinity ammonia-oxidizing archaeon determined by single-cell and metagenomic analysis.</title>
        <authorList>
            <person name="Blainey P.C."/>
            <person name="Mosier A.C."/>
            <person name="Potanina A."/>
            <person name="Francis C.A."/>
            <person name="Quake S.R."/>
        </authorList>
    </citation>
    <scope>NUCLEOTIDE SEQUENCE [LARGE SCALE GENOMIC DNA]</scope>
    <source>
        <strain evidence="1">SFB1</strain>
    </source>
</reference>
<dbReference type="Pfam" id="PF10604">
    <property type="entry name" value="Polyketide_cyc2"/>
    <property type="match status" value="1"/>
</dbReference>
<dbReference type="Proteomes" id="UP000004348">
    <property type="component" value="Chromosome"/>
</dbReference>